<evidence type="ECO:0000313" key="1">
    <source>
        <dbReference type="Proteomes" id="UP000492821"/>
    </source>
</evidence>
<dbReference type="WBParaSite" id="Pan_g1864.t1">
    <property type="protein sequence ID" value="Pan_g1864.t1"/>
    <property type="gene ID" value="Pan_g1864"/>
</dbReference>
<protein>
    <submittedName>
        <fullName evidence="2">Secreted protein</fullName>
    </submittedName>
</protein>
<reference evidence="1" key="1">
    <citation type="journal article" date="2013" name="Genetics">
        <title>The draft genome and transcriptome of Panagrellus redivivus are shaped by the harsh demands of a free-living lifestyle.</title>
        <authorList>
            <person name="Srinivasan J."/>
            <person name="Dillman A.R."/>
            <person name="Macchietto M.G."/>
            <person name="Heikkinen L."/>
            <person name="Lakso M."/>
            <person name="Fracchia K.M."/>
            <person name="Antoshechkin I."/>
            <person name="Mortazavi A."/>
            <person name="Wong G."/>
            <person name="Sternberg P.W."/>
        </authorList>
    </citation>
    <scope>NUCLEOTIDE SEQUENCE [LARGE SCALE GENOMIC DNA]</scope>
    <source>
        <strain evidence="1">MT8872</strain>
    </source>
</reference>
<reference evidence="2" key="2">
    <citation type="submission" date="2020-10" db="UniProtKB">
        <authorList>
            <consortium name="WormBaseParasite"/>
        </authorList>
    </citation>
    <scope>IDENTIFICATION</scope>
</reference>
<dbReference type="Proteomes" id="UP000492821">
    <property type="component" value="Unassembled WGS sequence"/>
</dbReference>
<proteinExistence type="predicted"/>
<dbReference type="AlphaFoldDB" id="A0A7E4VAK2"/>
<keyword evidence="1" id="KW-1185">Reference proteome</keyword>
<evidence type="ECO:0000313" key="2">
    <source>
        <dbReference type="WBParaSite" id="Pan_g1864.t1"/>
    </source>
</evidence>
<organism evidence="1 2">
    <name type="scientific">Panagrellus redivivus</name>
    <name type="common">Microworm</name>
    <dbReference type="NCBI Taxonomy" id="6233"/>
    <lineage>
        <taxon>Eukaryota</taxon>
        <taxon>Metazoa</taxon>
        <taxon>Ecdysozoa</taxon>
        <taxon>Nematoda</taxon>
        <taxon>Chromadorea</taxon>
        <taxon>Rhabditida</taxon>
        <taxon>Tylenchina</taxon>
        <taxon>Panagrolaimomorpha</taxon>
        <taxon>Panagrolaimoidea</taxon>
        <taxon>Panagrolaimidae</taxon>
        <taxon>Panagrellus</taxon>
    </lineage>
</organism>
<sequence length="101" mass="11140">MFTPLLLTLYRAINAGKVFIVPCEKDSMLHSFIIINTIRNTKAVINFWTAVWIGPSTKSARPSKLTTWRTTTSNPISRFITNLDGGSAGVAVDSSIVLWPT</sequence>
<accession>A0A7E4VAK2</accession>
<name>A0A7E4VAK2_PANRE</name>